<sequence length="187" mass="22090">MDIVNEAKRYLKCAFEFINNNQTVFADTVRIAQLNNFKEEYLISIMNYLESNNFIYDTFQPIRFKYVIRFKITGKGINWINDYNPNAQNVQNINFQNNYGSVGNNNTVTINNYFSFEQFDKLIDEHIPQNSIDRQEIQELRDKLKFLEENNMPATQGYLSKFSSLMQKHSWITGQVAGFLLRLVTHQ</sequence>
<comment type="caution">
    <text evidence="1">The sequence shown here is derived from an EMBL/GenBank/DDBJ whole genome shotgun (WGS) entry which is preliminary data.</text>
</comment>
<organism evidence="1 2">
    <name type="scientific">Megamonas funiformis</name>
    <dbReference type="NCBI Taxonomy" id="437897"/>
    <lineage>
        <taxon>Bacteria</taxon>
        <taxon>Bacillati</taxon>
        <taxon>Bacillota</taxon>
        <taxon>Negativicutes</taxon>
        <taxon>Selenomonadales</taxon>
        <taxon>Selenomonadaceae</taxon>
        <taxon>Megamonas</taxon>
    </lineage>
</organism>
<dbReference type="EMBL" id="JAJCGD010000041">
    <property type="protein sequence ID" value="MCB6829218.1"/>
    <property type="molecule type" value="Genomic_DNA"/>
</dbReference>
<dbReference type="AlphaFoldDB" id="A0AAW4U7L2"/>
<dbReference type="Proteomes" id="UP001198190">
    <property type="component" value="Unassembled WGS sequence"/>
</dbReference>
<evidence type="ECO:0000313" key="1">
    <source>
        <dbReference type="EMBL" id="MCB6829218.1"/>
    </source>
</evidence>
<name>A0AAW4U7L2_9FIRM</name>
<evidence type="ECO:0000313" key="2">
    <source>
        <dbReference type="Proteomes" id="UP001198190"/>
    </source>
</evidence>
<accession>A0AAW4U7L2</accession>
<proteinExistence type="predicted"/>
<gene>
    <name evidence="1" type="ORF">LIY65_10995</name>
</gene>
<dbReference type="RefSeq" id="WP_227153293.1">
    <property type="nucleotide sequence ID" value="NZ_JAJCGD010000041.1"/>
</dbReference>
<protein>
    <submittedName>
        <fullName evidence="1">Uncharacterized protein</fullName>
    </submittedName>
</protein>
<reference evidence="1" key="1">
    <citation type="submission" date="2021-10" db="EMBL/GenBank/DDBJ databases">
        <title>Collection of gut derived symbiotic bacterial strains cultured from healthy donors.</title>
        <authorList>
            <person name="Lin H."/>
            <person name="Littmann E."/>
            <person name="Claire K."/>
            <person name="Pamer E."/>
        </authorList>
    </citation>
    <scope>NUCLEOTIDE SEQUENCE</scope>
    <source>
        <strain evidence="1">MSK.7.16</strain>
    </source>
</reference>